<accession>A0A2Z2NKS8</accession>
<keyword evidence="8 12" id="KW-0808">Transferase</keyword>
<evidence type="ECO:0000256" key="11">
    <source>
        <dbReference type="ARBA" id="ARBA00047944"/>
    </source>
</evidence>
<dbReference type="PANTHER" id="PTHR30027:SF3">
    <property type="entry name" value="16S RRNA (URACIL(1498)-N(3))-METHYLTRANSFERASE"/>
    <property type="match status" value="1"/>
</dbReference>
<organism evidence="15 16">
    <name type="scientific">Granulosicoccus antarcticus IMCC3135</name>
    <dbReference type="NCBI Taxonomy" id="1192854"/>
    <lineage>
        <taxon>Bacteria</taxon>
        <taxon>Pseudomonadati</taxon>
        <taxon>Pseudomonadota</taxon>
        <taxon>Gammaproteobacteria</taxon>
        <taxon>Chromatiales</taxon>
        <taxon>Granulosicoccaceae</taxon>
        <taxon>Granulosicoccus</taxon>
    </lineage>
</organism>
<comment type="catalytic activity">
    <reaction evidence="11 12">
        <text>uridine(1498) in 16S rRNA + S-adenosyl-L-methionine = N(3)-methyluridine(1498) in 16S rRNA + S-adenosyl-L-homocysteine + H(+)</text>
        <dbReference type="Rhea" id="RHEA:42920"/>
        <dbReference type="Rhea" id="RHEA-COMP:10283"/>
        <dbReference type="Rhea" id="RHEA-COMP:10284"/>
        <dbReference type="ChEBI" id="CHEBI:15378"/>
        <dbReference type="ChEBI" id="CHEBI:57856"/>
        <dbReference type="ChEBI" id="CHEBI:59789"/>
        <dbReference type="ChEBI" id="CHEBI:65315"/>
        <dbReference type="ChEBI" id="CHEBI:74502"/>
        <dbReference type="EC" id="2.1.1.193"/>
    </reaction>
</comment>
<evidence type="ECO:0000256" key="10">
    <source>
        <dbReference type="ARBA" id="ARBA00025699"/>
    </source>
</evidence>
<dbReference type="NCBIfam" id="TIGR00046">
    <property type="entry name" value="RsmE family RNA methyltransferase"/>
    <property type="match status" value="1"/>
</dbReference>
<dbReference type="GO" id="GO:0005737">
    <property type="term" value="C:cytoplasm"/>
    <property type="evidence" value="ECO:0007669"/>
    <property type="project" value="UniProtKB-SubCell"/>
</dbReference>
<dbReference type="Pfam" id="PF20260">
    <property type="entry name" value="PUA_4"/>
    <property type="match status" value="1"/>
</dbReference>
<proteinExistence type="inferred from homology"/>
<dbReference type="InterPro" id="IPR046886">
    <property type="entry name" value="RsmE_MTase_dom"/>
</dbReference>
<evidence type="ECO:0000259" key="13">
    <source>
        <dbReference type="Pfam" id="PF04452"/>
    </source>
</evidence>
<dbReference type="Gene3D" id="3.40.1280.10">
    <property type="match status" value="1"/>
</dbReference>
<evidence type="ECO:0000259" key="14">
    <source>
        <dbReference type="Pfam" id="PF20260"/>
    </source>
</evidence>
<dbReference type="Gene3D" id="2.40.240.20">
    <property type="entry name" value="Hypothetical PUA domain-like, domain 1"/>
    <property type="match status" value="1"/>
</dbReference>
<evidence type="ECO:0000313" key="16">
    <source>
        <dbReference type="Proteomes" id="UP000250079"/>
    </source>
</evidence>
<dbReference type="AlphaFoldDB" id="A0A2Z2NKS8"/>
<evidence type="ECO:0000256" key="5">
    <source>
        <dbReference type="ARBA" id="ARBA00022490"/>
    </source>
</evidence>
<dbReference type="EMBL" id="CP018632">
    <property type="protein sequence ID" value="ASJ71125.1"/>
    <property type="molecule type" value="Genomic_DNA"/>
</dbReference>
<evidence type="ECO:0000256" key="4">
    <source>
        <dbReference type="ARBA" id="ARBA00013673"/>
    </source>
</evidence>
<sequence>MMKTERTARVARFYHEGELQGNAELTLPKTASHHLITVLRTRQGDVIELFNGDGFNYRATVLETGQRTPGKRAQLQVHQACAAQNESPVLITLIQAISRGDRMDTTLRQSVELGVNHVQPVYSRHSAKPLDEKRTAKKMEHWQSILISASEQSGRACLPTLAPAISLQEALETLASRASSAPSLYVLDPTAQSSLTAQLRAMHLTQAAAADNDTSHPVSIGLIIGPESGLDADEIAKAVESGAHAATIGPRILRTETAGPACIALTQAILGDLDQ</sequence>
<evidence type="ECO:0000256" key="2">
    <source>
        <dbReference type="ARBA" id="ARBA00005528"/>
    </source>
</evidence>
<dbReference type="Pfam" id="PF04452">
    <property type="entry name" value="Methyltrans_RNA"/>
    <property type="match status" value="1"/>
</dbReference>
<dbReference type="SUPFAM" id="SSF75217">
    <property type="entry name" value="alpha/beta knot"/>
    <property type="match status" value="1"/>
</dbReference>
<dbReference type="PANTHER" id="PTHR30027">
    <property type="entry name" value="RIBOSOMAL RNA SMALL SUBUNIT METHYLTRANSFERASE E"/>
    <property type="match status" value="1"/>
</dbReference>
<dbReference type="GO" id="GO:0070042">
    <property type="term" value="F:rRNA (uridine-N3-)-methyltransferase activity"/>
    <property type="evidence" value="ECO:0007669"/>
    <property type="project" value="TreeGrafter"/>
</dbReference>
<comment type="similarity">
    <text evidence="2 12">Belongs to the RNA methyltransferase RsmE family.</text>
</comment>
<keyword evidence="5 12" id="KW-0963">Cytoplasm</keyword>
<evidence type="ECO:0000256" key="1">
    <source>
        <dbReference type="ARBA" id="ARBA00004496"/>
    </source>
</evidence>
<dbReference type="EC" id="2.1.1.193" evidence="3 12"/>
<dbReference type="InterPro" id="IPR046887">
    <property type="entry name" value="RsmE_PUA-like"/>
</dbReference>
<dbReference type="GO" id="GO:0070475">
    <property type="term" value="P:rRNA base methylation"/>
    <property type="evidence" value="ECO:0007669"/>
    <property type="project" value="TreeGrafter"/>
</dbReference>
<dbReference type="InterPro" id="IPR029026">
    <property type="entry name" value="tRNA_m1G_MTases_N"/>
</dbReference>
<keyword evidence="6 12" id="KW-0698">rRNA processing</keyword>
<protein>
    <recommendedName>
        <fullName evidence="4 12">Ribosomal RNA small subunit methyltransferase E</fullName>
        <ecNumber evidence="3 12">2.1.1.193</ecNumber>
    </recommendedName>
</protein>
<evidence type="ECO:0000256" key="6">
    <source>
        <dbReference type="ARBA" id="ARBA00022552"/>
    </source>
</evidence>
<evidence type="ECO:0000256" key="3">
    <source>
        <dbReference type="ARBA" id="ARBA00012328"/>
    </source>
</evidence>
<dbReference type="Proteomes" id="UP000250079">
    <property type="component" value="Chromosome"/>
</dbReference>
<comment type="function">
    <text evidence="10 12">Specifically methylates the N3 position of the uracil ring of uridine 1498 (m3U1498) in 16S rRNA. Acts on the fully assembled 30S ribosomal subunit.</text>
</comment>
<dbReference type="SUPFAM" id="SSF88697">
    <property type="entry name" value="PUA domain-like"/>
    <property type="match status" value="1"/>
</dbReference>
<evidence type="ECO:0000256" key="7">
    <source>
        <dbReference type="ARBA" id="ARBA00022603"/>
    </source>
</evidence>
<reference evidence="15 16" key="1">
    <citation type="submission" date="2016-12" db="EMBL/GenBank/DDBJ databases">
        <authorList>
            <person name="Song W.-J."/>
            <person name="Kurnit D.M."/>
        </authorList>
    </citation>
    <scope>NUCLEOTIDE SEQUENCE [LARGE SCALE GENOMIC DNA]</scope>
    <source>
        <strain evidence="15 16">IMCC3135</strain>
    </source>
</reference>
<dbReference type="RefSeq" id="WP_088916600.1">
    <property type="nucleotide sequence ID" value="NZ_CP018632.1"/>
</dbReference>
<evidence type="ECO:0000313" key="15">
    <source>
        <dbReference type="EMBL" id="ASJ71125.1"/>
    </source>
</evidence>
<dbReference type="OrthoDB" id="9815641at2"/>
<comment type="subcellular location">
    <subcellularLocation>
        <location evidence="1 12">Cytoplasm</location>
    </subcellularLocation>
</comment>
<dbReference type="NCBIfam" id="NF008692">
    <property type="entry name" value="PRK11713.1-5"/>
    <property type="match status" value="1"/>
</dbReference>
<evidence type="ECO:0000256" key="8">
    <source>
        <dbReference type="ARBA" id="ARBA00022679"/>
    </source>
</evidence>
<dbReference type="CDD" id="cd18084">
    <property type="entry name" value="RsmE-like"/>
    <property type="match status" value="1"/>
</dbReference>
<dbReference type="KEGG" id="gai:IMCC3135_05060"/>
<evidence type="ECO:0000256" key="9">
    <source>
        <dbReference type="ARBA" id="ARBA00022691"/>
    </source>
</evidence>
<name>A0A2Z2NKS8_9GAMM</name>
<keyword evidence="7 12" id="KW-0489">Methyltransferase</keyword>
<evidence type="ECO:0000256" key="12">
    <source>
        <dbReference type="PIRNR" id="PIRNR015601"/>
    </source>
</evidence>
<dbReference type="InterPro" id="IPR029028">
    <property type="entry name" value="Alpha/beta_knot_MTases"/>
</dbReference>
<feature type="domain" description="Ribosomal RNA small subunit methyltransferase E methyltransferase" evidence="13">
    <location>
        <begin position="86"/>
        <end position="266"/>
    </location>
</feature>
<feature type="domain" description="Ribosomal RNA small subunit methyltransferase E PUA-like" evidence="14">
    <location>
        <begin position="29"/>
        <end position="64"/>
    </location>
</feature>
<keyword evidence="16" id="KW-1185">Reference proteome</keyword>
<keyword evidence="9 12" id="KW-0949">S-adenosyl-L-methionine</keyword>
<dbReference type="PIRSF" id="PIRSF015601">
    <property type="entry name" value="MTase_slr0722"/>
    <property type="match status" value="1"/>
</dbReference>
<gene>
    <name evidence="15" type="primary">rsmE</name>
    <name evidence="15" type="ORF">IMCC3135_05060</name>
</gene>
<dbReference type="InterPro" id="IPR015947">
    <property type="entry name" value="PUA-like_sf"/>
</dbReference>
<dbReference type="InterPro" id="IPR006700">
    <property type="entry name" value="RsmE"/>
</dbReference>